<dbReference type="WBParaSite" id="NBR_0001693701-mRNA-1">
    <property type="protein sequence ID" value="NBR_0001693701-mRNA-1"/>
    <property type="gene ID" value="NBR_0001693701"/>
</dbReference>
<dbReference type="GO" id="GO:1990817">
    <property type="term" value="F:poly(A) RNA polymerase activity"/>
    <property type="evidence" value="ECO:0007669"/>
    <property type="project" value="TreeGrafter"/>
</dbReference>
<dbReference type="InterPro" id="IPR043519">
    <property type="entry name" value="NT_sf"/>
</dbReference>
<organism evidence="4">
    <name type="scientific">Nippostrongylus brasiliensis</name>
    <name type="common">Rat hookworm</name>
    <dbReference type="NCBI Taxonomy" id="27835"/>
    <lineage>
        <taxon>Eukaryota</taxon>
        <taxon>Metazoa</taxon>
        <taxon>Ecdysozoa</taxon>
        <taxon>Nematoda</taxon>
        <taxon>Chromadorea</taxon>
        <taxon>Rhabditida</taxon>
        <taxon>Rhabditina</taxon>
        <taxon>Rhabditomorpha</taxon>
        <taxon>Strongyloidea</taxon>
        <taxon>Heligmosomidae</taxon>
        <taxon>Nippostrongylus</taxon>
    </lineage>
</organism>
<feature type="domain" description="Poly(A) RNA polymerase mitochondrial-like central palm" evidence="1">
    <location>
        <begin position="341"/>
        <end position="476"/>
    </location>
</feature>
<reference evidence="2 3" key="2">
    <citation type="submission" date="2018-11" db="EMBL/GenBank/DDBJ databases">
        <authorList>
            <consortium name="Pathogen Informatics"/>
        </authorList>
    </citation>
    <scope>NUCLEOTIDE SEQUENCE [LARGE SCALE GENOMIC DNA]</scope>
</reference>
<evidence type="ECO:0000313" key="3">
    <source>
        <dbReference type="Proteomes" id="UP000271162"/>
    </source>
</evidence>
<reference evidence="4" key="1">
    <citation type="submission" date="2017-02" db="UniProtKB">
        <authorList>
            <consortium name="WormBaseParasite"/>
        </authorList>
    </citation>
    <scope>IDENTIFICATION</scope>
</reference>
<evidence type="ECO:0000313" key="4">
    <source>
        <dbReference type="WBParaSite" id="NBR_0001693701-mRNA-1"/>
    </source>
</evidence>
<dbReference type="PANTHER" id="PTHR12271:SF12">
    <property type="entry name" value="POLYMERASE NUCLEOTIDYL TRANSFERASE DOMAIN-CONTAINING PROTEIN"/>
    <property type="match status" value="1"/>
</dbReference>
<dbReference type="CDD" id="cd05402">
    <property type="entry name" value="NT_PAP_TUTase"/>
    <property type="match status" value="1"/>
</dbReference>
<feature type="domain" description="Poly(A) RNA polymerase mitochondrial-like central palm" evidence="1">
    <location>
        <begin position="42"/>
        <end position="178"/>
    </location>
</feature>
<proteinExistence type="predicted"/>
<keyword evidence="3" id="KW-1185">Reference proteome</keyword>
<name>A0A0N4YJ18_NIPBR</name>
<protein>
    <submittedName>
        <fullName evidence="4">NTP_transf_2 domain-containing protein</fullName>
    </submittedName>
</protein>
<dbReference type="AlphaFoldDB" id="A0A0N4YJ18"/>
<accession>A0A0N4YJ18</accession>
<evidence type="ECO:0000259" key="1">
    <source>
        <dbReference type="Pfam" id="PF22600"/>
    </source>
</evidence>
<dbReference type="InterPro" id="IPR054708">
    <property type="entry name" value="MTPAP-like_central"/>
</dbReference>
<dbReference type="GO" id="GO:0031123">
    <property type="term" value="P:RNA 3'-end processing"/>
    <property type="evidence" value="ECO:0007669"/>
    <property type="project" value="TreeGrafter"/>
</dbReference>
<dbReference type="Pfam" id="PF22600">
    <property type="entry name" value="MTPAP-like_central"/>
    <property type="match status" value="2"/>
</dbReference>
<dbReference type="SUPFAM" id="SSF81631">
    <property type="entry name" value="PAP/OAS1 substrate-binding domain"/>
    <property type="match status" value="2"/>
</dbReference>
<evidence type="ECO:0000313" key="2">
    <source>
        <dbReference type="EMBL" id="VDL80551.1"/>
    </source>
</evidence>
<dbReference type="Gene3D" id="1.10.1410.10">
    <property type="match status" value="1"/>
</dbReference>
<dbReference type="PANTHER" id="PTHR12271">
    <property type="entry name" value="POLY A POLYMERASE CID PAP -RELATED"/>
    <property type="match status" value="1"/>
</dbReference>
<dbReference type="OMA" id="RICHIKA"/>
<sequence>MLRTGETDEMDMYAGSNQNSSIIPKHWEELSRWEKRLLGSWKNRRRSYSKRQREINRYLLKLNNAFQSQGRVVVPIGGKANGLARESSDLDLVLVTHQSDAKRAEFDVKLKKVEHFRRSEMNRVASTLRDFKLVDPGSVQQLLFSNIPIVKFRSPDGVNVDVQFNNVSSIRSTLFVKTCVETSMIVPFTVHWINSYFDELSLKDSRHGLFSSYHLNMLALHYLQDVLEQLLPVGYAQQDASIAETIIRMIDYYSQLDLQQTAIDISGRTYKRICHIKAFQLLPSNLILPPTNNETHGLAKKCGYGFESDSRTDVAFVDDIRSRLSPRLDTLNERLNEADRNRAISKSDISDVLSKRILSEECRFVQVGSSVNGLCSDNSDIDLVFFPKNRDRRRSFLKDFHGNADFKVEFLNVVTNLVTREMKNIGDPVEGTVVLHQLRIPLLIVQLQSGRSIDIQFPDEQFQAIRNTNLIRHYVQCDSRLSQLFLYLRALFDALEIRESKYGLLSSYHILLLAIHFLQSEQAISPWPVLPVLCTTHSHLVGAHVSIDDIVKALDSPHRPIEWTSNNKMTTAELIVRFVDYYSTFDASQHAIYIEKGLATRRKQVSGDVHLLLLDPYSRVTVCRSSVAARAFADSMQYLRRRMVKGELKVLIFLAQICLSFYPLSHLDSREFLDSFPTFPEASSFRAQTKWASWRDHVREKKAFIDKRNAEQLPQQP</sequence>
<dbReference type="SUPFAM" id="SSF81301">
    <property type="entry name" value="Nucleotidyltransferase"/>
    <property type="match status" value="2"/>
</dbReference>
<gene>
    <name evidence="2" type="ORF">NBR_LOCUS16938</name>
</gene>
<dbReference type="Gene3D" id="3.30.460.10">
    <property type="entry name" value="Beta Polymerase, domain 2"/>
    <property type="match status" value="2"/>
</dbReference>
<dbReference type="Proteomes" id="UP000271162">
    <property type="component" value="Unassembled WGS sequence"/>
</dbReference>
<dbReference type="EMBL" id="UYSL01022474">
    <property type="protein sequence ID" value="VDL80551.1"/>
    <property type="molecule type" value="Genomic_DNA"/>
</dbReference>
<dbReference type="STRING" id="27835.A0A0N4YJ18"/>